<dbReference type="InterPro" id="IPR013078">
    <property type="entry name" value="His_Pase_superF_clade-1"/>
</dbReference>
<reference evidence="4" key="2">
    <citation type="submission" date="2023-02" db="EMBL/GenBank/DDBJ databases">
        <authorList>
            <consortium name="DOE Joint Genome Institute"/>
            <person name="Mondo S.J."/>
            <person name="Chang Y."/>
            <person name="Wang Y."/>
            <person name="Ahrendt S."/>
            <person name="Andreopoulos W."/>
            <person name="Barry K."/>
            <person name="Beard J."/>
            <person name="Benny G.L."/>
            <person name="Blankenship S."/>
            <person name="Bonito G."/>
            <person name="Cuomo C."/>
            <person name="Desiro A."/>
            <person name="Gervers K.A."/>
            <person name="Hundley H."/>
            <person name="Kuo A."/>
            <person name="LaButti K."/>
            <person name="Lang B.F."/>
            <person name="Lipzen A."/>
            <person name="O'Donnell K."/>
            <person name="Pangilinan J."/>
            <person name="Reynolds N."/>
            <person name="Sandor L."/>
            <person name="Smith M.W."/>
            <person name="Tsang A."/>
            <person name="Grigoriev I.V."/>
            <person name="Stajich J.E."/>
            <person name="Spatafora J.W."/>
        </authorList>
    </citation>
    <scope>NUCLEOTIDE SEQUENCE</scope>
    <source>
        <strain evidence="4">RSA 2281</strain>
    </source>
</reference>
<dbReference type="Gene3D" id="3.40.50.1240">
    <property type="entry name" value="Phosphoglycerate mutase-like"/>
    <property type="match status" value="1"/>
</dbReference>
<keyword evidence="1" id="KW-0378">Hydrolase</keyword>
<evidence type="ECO:0000256" key="2">
    <source>
        <dbReference type="PIRSR" id="PIRSR613078-1"/>
    </source>
</evidence>
<evidence type="ECO:0000313" key="5">
    <source>
        <dbReference type="Proteomes" id="UP001209540"/>
    </source>
</evidence>
<dbReference type="GO" id="GO:0004331">
    <property type="term" value="F:fructose-2,6-bisphosphate 2-phosphatase activity"/>
    <property type="evidence" value="ECO:0007669"/>
    <property type="project" value="TreeGrafter"/>
</dbReference>
<name>A0AAD5KNH7_9FUNG</name>
<reference evidence="4" key="1">
    <citation type="journal article" date="2022" name="IScience">
        <title>Evolution of zygomycete secretomes and the origins of terrestrial fungal ecologies.</title>
        <authorList>
            <person name="Chang Y."/>
            <person name="Wang Y."/>
            <person name="Mondo S."/>
            <person name="Ahrendt S."/>
            <person name="Andreopoulos W."/>
            <person name="Barry K."/>
            <person name="Beard J."/>
            <person name="Benny G.L."/>
            <person name="Blankenship S."/>
            <person name="Bonito G."/>
            <person name="Cuomo C."/>
            <person name="Desiro A."/>
            <person name="Gervers K.A."/>
            <person name="Hundley H."/>
            <person name="Kuo A."/>
            <person name="LaButti K."/>
            <person name="Lang B.F."/>
            <person name="Lipzen A."/>
            <person name="O'Donnell K."/>
            <person name="Pangilinan J."/>
            <person name="Reynolds N."/>
            <person name="Sandor L."/>
            <person name="Smith M.E."/>
            <person name="Tsang A."/>
            <person name="Grigoriev I.V."/>
            <person name="Stajich J.E."/>
            <person name="Spatafora J.W."/>
        </authorList>
    </citation>
    <scope>NUCLEOTIDE SEQUENCE</scope>
    <source>
        <strain evidence="4">RSA 2281</strain>
    </source>
</reference>
<dbReference type="SUPFAM" id="SSF53254">
    <property type="entry name" value="Phosphoglycerate mutase-like"/>
    <property type="match status" value="1"/>
</dbReference>
<keyword evidence="5" id="KW-1185">Reference proteome</keyword>
<dbReference type="InterPro" id="IPR051695">
    <property type="entry name" value="Phosphoglycerate_Mutase"/>
</dbReference>
<comment type="caution">
    <text evidence="4">The sequence shown here is derived from an EMBL/GenBank/DDBJ whole genome shotgun (WGS) entry which is preliminary data.</text>
</comment>
<dbReference type="GO" id="GO:0043456">
    <property type="term" value="P:regulation of pentose-phosphate shunt"/>
    <property type="evidence" value="ECO:0007669"/>
    <property type="project" value="TreeGrafter"/>
</dbReference>
<evidence type="ECO:0000256" key="1">
    <source>
        <dbReference type="ARBA" id="ARBA00022801"/>
    </source>
</evidence>
<dbReference type="GO" id="GO:0005829">
    <property type="term" value="C:cytosol"/>
    <property type="evidence" value="ECO:0007669"/>
    <property type="project" value="TreeGrafter"/>
</dbReference>
<proteinExistence type="predicted"/>
<dbReference type="Pfam" id="PF00300">
    <property type="entry name" value="His_Phos_1"/>
    <property type="match status" value="1"/>
</dbReference>
<accession>A0AAD5KNH7</accession>
<protein>
    <submittedName>
        <fullName evidence="4">Histidine phosphatase superfamily</fullName>
    </submittedName>
</protein>
<sequence length="235" mass="26576">MSLVITLVRHGNTDANNERWLQGQMDTLLNQRGLEQATLVGKRLSSEKLDRVYCSDLTRCKQTAQGIMDHHPTIPIKYCDDIRERGFGSLSGKPISFLMNESSRLEKNMDVFVKEQGGETTEMFEKRIIQAYHAILNDVEEHNYNHHQENTMIQHIVIVTHGGPLKVLTRYWIEEAHFKVDPSNFGKRGNHGNTAVTRINVPQQQKGHYGVIELLNSTTHLGDLSGGPLDPPPSV</sequence>
<feature type="active site" description="Proton donor/acceptor" evidence="2">
    <location>
        <position position="84"/>
    </location>
</feature>
<organism evidence="4 5">
    <name type="scientific">Phascolomyces articulosus</name>
    <dbReference type="NCBI Taxonomy" id="60185"/>
    <lineage>
        <taxon>Eukaryota</taxon>
        <taxon>Fungi</taxon>
        <taxon>Fungi incertae sedis</taxon>
        <taxon>Mucoromycota</taxon>
        <taxon>Mucoromycotina</taxon>
        <taxon>Mucoromycetes</taxon>
        <taxon>Mucorales</taxon>
        <taxon>Lichtheimiaceae</taxon>
        <taxon>Phascolomyces</taxon>
    </lineage>
</organism>
<evidence type="ECO:0000256" key="3">
    <source>
        <dbReference type="PIRSR" id="PIRSR613078-2"/>
    </source>
</evidence>
<dbReference type="SMART" id="SM00855">
    <property type="entry name" value="PGAM"/>
    <property type="match status" value="1"/>
</dbReference>
<dbReference type="PANTHER" id="PTHR46517">
    <property type="entry name" value="FRUCTOSE-2,6-BISPHOSPHATASE TIGAR"/>
    <property type="match status" value="1"/>
</dbReference>
<evidence type="ECO:0000313" key="4">
    <source>
        <dbReference type="EMBL" id="KAI9275929.1"/>
    </source>
</evidence>
<dbReference type="Proteomes" id="UP001209540">
    <property type="component" value="Unassembled WGS sequence"/>
</dbReference>
<dbReference type="GO" id="GO:0045820">
    <property type="term" value="P:negative regulation of glycolytic process"/>
    <property type="evidence" value="ECO:0007669"/>
    <property type="project" value="TreeGrafter"/>
</dbReference>
<feature type="binding site" evidence="3">
    <location>
        <position position="59"/>
    </location>
    <ligand>
        <name>substrate</name>
    </ligand>
</feature>
<gene>
    <name evidence="4" type="ORF">BDA99DRAFT_476028</name>
</gene>
<feature type="binding site" evidence="3">
    <location>
        <begin position="9"/>
        <end position="16"/>
    </location>
    <ligand>
        <name>substrate</name>
    </ligand>
</feature>
<dbReference type="CDD" id="cd07067">
    <property type="entry name" value="HP_PGM_like"/>
    <property type="match status" value="1"/>
</dbReference>
<dbReference type="AlphaFoldDB" id="A0AAD5KNH7"/>
<feature type="active site" description="Tele-phosphohistidine intermediate" evidence="2">
    <location>
        <position position="10"/>
    </location>
</feature>
<dbReference type="InterPro" id="IPR029033">
    <property type="entry name" value="His_PPase_superfam"/>
</dbReference>
<dbReference type="PANTHER" id="PTHR46517:SF1">
    <property type="entry name" value="FRUCTOSE-2,6-BISPHOSPHATASE TIGAR"/>
    <property type="match status" value="1"/>
</dbReference>
<dbReference type="EMBL" id="JAIXMP010000003">
    <property type="protein sequence ID" value="KAI9275929.1"/>
    <property type="molecule type" value="Genomic_DNA"/>
</dbReference>